<dbReference type="InterPro" id="IPR001034">
    <property type="entry name" value="DeoR_HTH"/>
</dbReference>
<feature type="compositionally biased region" description="Basic and acidic residues" evidence="3">
    <location>
        <begin position="368"/>
        <end position="387"/>
    </location>
</feature>
<keyword evidence="1" id="KW-0805">Transcription regulation</keyword>
<dbReference type="InterPro" id="IPR007421">
    <property type="entry name" value="Schlafen_AlbA_2_dom"/>
</dbReference>
<dbReference type="PROSITE" id="PS51000">
    <property type="entry name" value="HTH_DEOR_2"/>
    <property type="match status" value="1"/>
</dbReference>
<dbReference type="RefSeq" id="WP_248835795.1">
    <property type="nucleotide sequence ID" value="NZ_JAJEQE010000046.1"/>
</dbReference>
<dbReference type="Pfam" id="PF04326">
    <property type="entry name" value="SLFN_AlbA_2"/>
    <property type="match status" value="1"/>
</dbReference>
<accession>A0ABS8EYT1</accession>
<keyword evidence="6" id="KW-1185">Reference proteome</keyword>
<feature type="region of interest" description="Disordered" evidence="3">
    <location>
        <begin position="367"/>
        <end position="387"/>
    </location>
</feature>
<evidence type="ECO:0000256" key="2">
    <source>
        <dbReference type="ARBA" id="ARBA00023163"/>
    </source>
</evidence>
<dbReference type="Proteomes" id="UP001299235">
    <property type="component" value="Unassembled WGS sequence"/>
</dbReference>
<dbReference type="Gene3D" id="1.10.10.10">
    <property type="entry name" value="Winged helix-like DNA-binding domain superfamily/Winged helix DNA-binding domain"/>
    <property type="match status" value="1"/>
</dbReference>
<dbReference type="PANTHER" id="PTHR30595:SF6">
    <property type="entry name" value="SCHLAFEN ALBA-2 DOMAIN-CONTAINING PROTEIN"/>
    <property type="match status" value="1"/>
</dbReference>
<dbReference type="Pfam" id="PF08220">
    <property type="entry name" value="HTH_DeoR"/>
    <property type="match status" value="1"/>
</dbReference>
<comment type="caution">
    <text evidence="5">The sequence shown here is derived from an EMBL/GenBank/DDBJ whole genome shotgun (WGS) entry which is preliminary data.</text>
</comment>
<proteinExistence type="predicted"/>
<evidence type="ECO:0000313" key="5">
    <source>
        <dbReference type="EMBL" id="MCC2149894.1"/>
    </source>
</evidence>
<dbReference type="EMBL" id="JAJEQE010000046">
    <property type="protein sequence ID" value="MCC2149894.1"/>
    <property type="molecule type" value="Genomic_DNA"/>
</dbReference>
<evidence type="ECO:0000313" key="6">
    <source>
        <dbReference type="Proteomes" id="UP001299235"/>
    </source>
</evidence>
<evidence type="ECO:0000256" key="1">
    <source>
        <dbReference type="ARBA" id="ARBA00023015"/>
    </source>
</evidence>
<feature type="domain" description="HTH deoR-type" evidence="4">
    <location>
        <begin position="390"/>
        <end position="445"/>
    </location>
</feature>
<evidence type="ECO:0000256" key="3">
    <source>
        <dbReference type="SAM" id="MobiDB-lite"/>
    </source>
</evidence>
<gene>
    <name evidence="5" type="ORF">LKD42_11630</name>
</gene>
<dbReference type="SMART" id="SM00420">
    <property type="entry name" value="HTH_DEOR"/>
    <property type="match status" value="1"/>
</dbReference>
<dbReference type="InterPro" id="IPR036388">
    <property type="entry name" value="WH-like_DNA-bd_sf"/>
</dbReference>
<organism evidence="5 6">
    <name type="scientific">Hominisplanchenecus faecis</name>
    <dbReference type="NCBI Taxonomy" id="2885351"/>
    <lineage>
        <taxon>Bacteria</taxon>
        <taxon>Bacillati</taxon>
        <taxon>Bacillota</taxon>
        <taxon>Clostridia</taxon>
        <taxon>Lachnospirales</taxon>
        <taxon>Lachnospiraceae</taxon>
        <taxon>Hominisplanchenecus</taxon>
    </lineage>
</organism>
<dbReference type="SUPFAM" id="SSF46785">
    <property type="entry name" value="Winged helix' DNA-binding domain"/>
    <property type="match status" value="1"/>
</dbReference>
<dbReference type="Gene3D" id="3.30.950.30">
    <property type="entry name" value="Schlafen, AAA domain"/>
    <property type="match status" value="1"/>
</dbReference>
<sequence length="460" mass="52560">MTAQKLITVGENENTVFRSCKDGIHTNVFETICAFLNTRGGTLLLGVDESGEVYGFKERAIPDIIQALKMATQNADTFQPPFEMEPVREIVDGKYVLVLNVPESANVHALRGKVFVRRGIENIRVERKEELTRLYVQKQEIYTERKIYPFMRENDLSDSLIERAKALLLMKNEEHPFGRLENHALLKEMNLSGINYETGERGLRLLAGLLFGKDMTLRNLFANTAVTCERQVDGETQRLNMETNLLDEAEKLIRFLQPAVGEETAKAFVSEFLLSREYTSAYPAKITASSQKLTAEFAVSMGRFGNPMLKKYFCEFGIASEEDSYGLTKEEHDGICRMTWQKEKSGKTRQELVKEAVVKTPLAAENRAFSKTDVNDPQEKESADGERFTPQERQMQILKMMAENERITISAMVQELQVTKRTILRDIDKMKKQGWLKREGSEKNGRWILLGEAKEQVKQD</sequence>
<reference evidence="5 6" key="1">
    <citation type="submission" date="2021-10" db="EMBL/GenBank/DDBJ databases">
        <title>Anaerobic single-cell dispensing facilitates the cultivation of human gut bacteria.</title>
        <authorList>
            <person name="Afrizal A."/>
        </authorList>
    </citation>
    <scope>NUCLEOTIDE SEQUENCE [LARGE SCALE GENOMIC DNA]</scope>
    <source>
        <strain evidence="5 6">CLA-AA-H246</strain>
    </source>
</reference>
<name>A0ABS8EYT1_9FIRM</name>
<dbReference type="PANTHER" id="PTHR30595">
    <property type="entry name" value="GLPR-RELATED TRANSCRIPTIONAL REPRESSOR"/>
    <property type="match status" value="1"/>
</dbReference>
<evidence type="ECO:0000259" key="4">
    <source>
        <dbReference type="PROSITE" id="PS51000"/>
    </source>
</evidence>
<dbReference type="InterPro" id="IPR036390">
    <property type="entry name" value="WH_DNA-bd_sf"/>
</dbReference>
<keyword evidence="2" id="KW-0804">Transcription</keyword>
<dbReference type="InterPro" id="IPR038461">
    <property type="entry name" value="Schlafen_AlbA_2_dom_sf"/>
</dbReference>
<protein>
    <submittedName>
        <fullName evidence="5">DNA binding domain-containing protein</fullName>
    </submittedName>
</protein>